<comment type="caution">
    <text evidence="3">The sequence shown here is derived from an EMBL/GenBank/DDBJ whole genome shotgun (WGS) entry which is preliminary data.</text>
</comment>
<dbReference type="SUPFAM" id="SSF53720">
    <property type="entry name" value="ALDH-like"/>
    <property type="match status" value="1"/>
</dbReference>
<evidence type="ECO:0000256" key="1">
    <source>
        <dbReference type="SAM" id="MobiDB-lite"/>
    </source>
</evidence>
<evidence type="ECO:0000259" key="2">
    <source>
        <dbReference type="Pfam" id="PF00171"/>
    </source>
</evidence>
<organism evidence="3 4">
    <name type="scientific">Cyclostephanos tholiformis</name>
    <dbReference type="NCBI Taxonomy" id="382380"/>
    <lineage>
        <taxon>Eukaryota</taxon>
        <taxon>Sar</taxon>
        <taxon>Stramenopiles</taxon>
        <taxon>Ochrophyta</taxon>
        <taxon>Bacillariophyta</taxon>
        <taxon>Coscinodiscophyceae</taxon>
        <taxon>Thalassiosirophycidae</taxon>
        <taxon>Stephanodiscales</taxon>
        <taxon>Stephanodiscaceae</taxon>
        <taxon>Cyclostephanos</taxon>
    </lineage>
</organism>
<dbReference type="Proteomes" id="UP001530377">
    <property type="component" value="Unassembled WGS sequence"/>
</dbReference>
<dbReference type="AlphaFoldDB" id="A0ABD3RBI3"/>
<dbReference type="Pfam" id="PF00171">
    <property type="entry name" value="Aldedh"/>
    <property type="match status" value="1"/>
</dbReference>
<keyword evidence="4" id="KW-1185">Reference proteome</keyword>
<dbReference type="InterPro" id="IPR015590">
    <property type="entry name" value="Aldehyde_DH_dom"/>
</dbReference>
<dbReference type="InterPro" id="IPR016162">
    <property type="entry name" value="Ald_DH_N"/>
</dbReference>
<reference evidence="3 4" key="1">
    <citation type="submission" date="2024-10" db="EMBL/GenBank/DDBJ databases">
        <title>Updated reference genomes for cyclostephanoid diatoms.</title>
        <authorList>
            <person name="Roberts W.R."/>
            <person name="Alverson A.J."/>
        </authorList>
    </citation>
    <scope>NUCLEOTIDE SEQUENCE [LARGE SCALE GENOMIC DNA]</scope>
    <source>
        <strain evidence="3 4">AJA228-03</strain>
    </source>
</reference>
<feature type="domain" description="Aldehyde dehydrogenase" evidence="2">
    <location>
        <begin position="143"/>
        <end position="207"/>
    </location>
</feature>
<accession>A0ABD3RBI3</accession>
<evidence type="ECO:0000313" key="4">
    <source>
        <dbReference type="Proteomes" id="UP001530377"/>
    </source>
</evidence>
<dbReference type="Gene3D" id="3.40.605.10">
    <property type="entry name" value="Aldehyde Dehydrogenase, Chain A, domain 1"/>
    <property type="match status" value="1"/>
</dbReference>
<evidence type="ECO:0000313" key="3">
    <source>
        <dbReference type="EMBL" id="KAL3810218.1"/>
    </source>
</evidence>
<name>A0ABD3RBI3_9STRA</name>
<dbReference type="EMBL" id="JALLPB020000346">
    <property type="protein sequence ID" value="KAL3810218.1"/>
    <property type="molecule type" value="Genomic_DNA"/>
</dbReference>
<feature type="region of interest" description="Disordered" evidence="1">
    <location>
        <begin position="46"/>
        <end position="74"/>
    </location>
</feature>
<gene>
    <name evidence="3" type="ORF">ACHAXA_006358</name>
</gene>
<protein>
    <recommendedName>
        <fullName evidence="2">Aldehyde dehydrogenase domain-containing protein</fullName>
    </recommendedName>
</protein>
<dbReference type="InterPro" id="IPR016161">
    <property type="entry name" value="Ald_DH/histidinol_DH"/>
</dbReference>
<sequence>MILRSTAPLHPSSAARGGGIIDTVAASLSSSSSSPWRVVSSIVLASSSSSSSPPSPPSFHPHRSPSYPPVGETNTTTRVYHRASSSIGGGKMSPTGDDVPWLHRDAVDGDRVGVPRFKNFVNGSHISPTCSVVVAPPSSSPDDDIPVIDPSTNEILSYVPNDSSSSSSAVNDAVIAAKNAYPEWSNTPVQVRQRLLAEYSNLLHKREIREEVA</sequence>
<proteinExistence type="predicted"/>